<feature type="region of interest" description="Disordered" evidence="1">
    <location>
        <begin position="84"/>
        <end position="179"/>
    </location>
</feature>
<dbReference type="PANTHER" id="PTHR47807">
    <property type="entry name" value="PROTEIN TBF1"/>
    <property type="match status" value="1"/>
</dbReference>
<organism evidence="2 3">
    <name type="scientific">Dimargaris verticillata</name>
    <dbReference type="NCBI Taxonomy" id="2761393"/>
    <lineage>
        <taxon>Eukaryota</taxon>
        <taxon>Fungi</taxon>
        <taxon>Fungi incertae sedis</taxon>
        <taxon>Zoopagomycota</taxon>
        <taxon>Kickxellomycotina</taxon>
        <taxon>Dimargaritomycetes</taxon>
        <taxon>Dimargaritales</taxon>
        <taxon>Dimargaritaceae</taxon>
        <taxon>Dimargaris</taxon>
    </lineage>
</organism>
<comment type="caution">
    <text evidence="2">The sequence shown here is derived from an EMBL/GenBank/DDBJ whole genome shotgun (WGS) entry which is preliminary data.</text>
</comment>
<keyword evidence="3" id="KW-1185">Reference proteome</keyword>
<name>A0A9W8BAW3_9FUNG</name>
<dbReference type="PANTHER" id="PTHR47807:SF1">
    <property type="entry name" value="PROTEIN TBF1"/>
    <property type="match status" value="1"/>
</dbReference>
<evidence type="ECO:0000313" key="3">
    <source>
        <dbReference type="Proteomes" id="UP001151582"/>
    </source>
</evidence>
<feature type="region of interest" description="Disordered" evidence="1">
    <location>
        <begin position="770"/>
        <end position="801"/>
    </location>
</feature>
<sequence>MTPKRSKLRRASHSAVSFQSSEAQQRVVDVAAHSQEAKPLPTARSSDASSPNSVQRQRTTPGRVRSLSQGQQPMVAVDTPLFPRFQSSRHPHSPSQTSGPSTLPTTASRTLPPSFGMAQSPILTRSSSSTKVAAPHLQSSSTEALTGSISSDATSAVTPQPPHAGTISASASPSPPACPTPTPTVLDYLTLDLLATRTLNSLSEILAKVLDDTALNGHESPMEHWVRWSTSALWRRAAKDWVSFRSFTLATFSAATQGLFLDTRQWTQTGLFLTSDQEQYCQKIIRRANLALFMFPVLGRFVWGEALQGSDTGPRWDIRLLPEGFSAAECQGTPLSSTLEMAMQQVQHALLGFIPYVVLPWAAAADAALLDTLVALLTWSCIGHGALGSPNESAARCQQYLDGQQPVVKALLDALDQLPMPHDLKTAKTRYFNPRNQFQRRLGHLRKRFQAPTEPEDWQDCTWAALATTIYLHVTSIADTMPILNPAGLWQLHTPSSQWPTDPPNPARLAGSDPEDEADNVSWEGFVQSDTVDAQGVQDTLHLDAAQARVAGRLSSAELNDRMTAASPIVPFRRHLPTLQDVLVPHTSPLKRARVPPTPMRRLLGAVDSLNQVVNDPLERVCEAINQELRNSRHDASATRYQRLAFHPRPKDDSDAEAAEELRYWDTFATSGDMLDSRLTGRHRGPSTSSHSHSHSSLAASHPVRDSPRSPSPPPVYSGAKRKWVHNLDTPSPTRNPRPKRRKTGDYSAALPGPSIIFPTRYSPVRRLPERYGRSSGASSPRSTYSTNQAPRYNGIPLYPPGRPSRGLPPWSSEEITALEQGMEDFGTHWTQILYRHGQNGTVSQVLAKRTTLTIKDKARSIRRWRERHHLDLGVYGLVS</sequence>
<feature type="region of interest" description="Disordered" evidence="1">
    <location>
        <begin position="1"/>
        <end position="72"/>
    </location>
</feature>
<feature type="compositionally biased region" description="Basic residues" evidence="1">
    <location>
        <begin position="1"/>
        <end position="12"/>
    </location>
</feature>
<protein>
    <submittedName>
        <fullName evidence="2">TTAGGG repeat binding factor</fullName>
    </submittedName>
</protein>
<feature type="region of interest" description="Disordered" evidence="1">
    <location>
        <begin position="494"/>
        <end position="519"/>
    </location>
</feature>
<evidence type="ECO:0000256" key="1">
    <source>
        <dbReference type="SAM" id="MobiDB-lite"/>
    </source>
</evidence>
<reference evidence="2" key="1">
    <citation type="submission" date="2022-07" db="EMBL/GenBank/DDBJ databases">
        <title>Phylogenomic reconstructions and comparative analyses of Kickxellomycotina fungi.</title>
        <authorList>
            <person name="Reynolds N.K."/>
            <person name="Stajich J.E."/>
            <person name="Barry K."/>
            <person name="Grigoriev I.V."/>
            <person name="Crous P."/>
            <person name="Smith M.E."/>
        </authorList>
    </citation>
    <scope>NUCLEOTIDE SEQUENCE</scope>
    <source>
        <strain evidence="2">RSA 567</strain>
    </source>
</reference>
<feature type="compositionally biased region" description="Polar residues" evidence="1">
    <location>
        <begin position="93"/>
        <end position="111"/>
    </location>
</feature>
<feature type="region of interest" description="Disordered" evidence="1">
    <location>
        <begin position="676"/>
        <end position="753"/>
    </location>
</feature>
<feature type="compositionally biased region" description="Polar residues" evidence="1">
    <location>
        <begin position="43"/>
        <end position="72"/>
    </location>
</feature>
<gene>
    <name evidence="2" type="primary">TBF1</name>
    <name evidence="2" type="ORF">H4R34_000913</name>
</gene>
<dbReference type="AlphaFoldDB" id="A0A9W8BAW3"/>
<evidence type="ECO:0000313" key="2">
    <source>
        <dbReference type="EMBL" id="KAJ1984051.1"/>
    </source>
</evidence>
<proteinExistence type="predicted"/>
<dbReference type="OrthoDB" id="3366990at2759"/>
<feature type="compositionally biased region" description="Low complexity" evidence="1">
    <location>
        <begin position="687"/>
        <end position="702"/>
    </location>
</feature>
<feature type="compositionally biased region" description="Polar residues" evidence="1">
    <location>
        <begin position="14"/>
        <end position="24"/>
    </location>
</feature>
<dbReference type="InterPro" id="IPR052833">
    <property type="entry name" value="Telomeric_DNA-bd_trans-reg"/>
</dbReference>
<dbReference type="EMBL" id="JANBQB010000032">
    <property type="protein sequence ID" value="KAJ1984051.1"/>
    <property type="molecule type" value="Genomic_DNA"/>
</dbReference>
<feature type="compositionally biased region" description="Polar residues" evidence="1">
    <location>
        <begin position="121"/>
        <end position="158"/>
    </location>
</feature>
<dbReference type="Proteomes" id="UP001151582">
    <property type="component" value="Unassembled WGS sequence"/>
</dbReference>
<feature type="compositionally biased region" description="Polar residues" evidence="1">
    <location>
        <begin position="776"/>
        <end position="791"/>
    </location>
</feature>
<dbReference type="Gene3D" id="1.10.10.60">
    <property type="entry name" value="Homeodomain-like"/>
    <property type="match status" value="1"/>
</dbReference>
<accession>A0A9W8BAW3</accession>